<dbReference type="GO" id="GO:0001725">
    <property type="term" value="C:stress fiber"/>
    <property type="evidence" value="ECO:0007669"/>
    <property type="project" value="TreeGrafter"/>
</dbReference>
<keyword evidence="7" id="KW-0206">Cytoskeleton</keyword>
<keyword evidence="2" id="KW-0963">Cytoplasm</keyword>
<feature type="domain" description="PDZ" evidence="14">
    <location>
        <begin position="337"/>
        <end position="419"/>
    </location>
</feature>
<evidence type="ECO:0000313" key="15">
    <source>
        <dbReference type="Ensembl" id="ENSTGUP00000035983.1"/>
    </source>
</evidence>
<proteinExistence type="predicted"/>
<dbReference type="GO" id="GO:0030036">
    <property type="term" value="P:actin cytoskeleton organization"/>
    <property type="evidence" value="ECO:0007669"/>
    <property type="project" value="TreeGrafter"/>
</dbReference>
<feature type="compositionally biased region" description="Pro residues" evidence="12">
    <location>
        <begin position="161"/>
        <end position="171"/>
    </location>
</feature>
<reference evidence="15" key="2">
    <citation type="submission" date="2025-08" db="UniProtKB">
        <authorList>
            <consortium name="Ensembl"/>
        </authorList>
    </citation>
    <scope>IDENTIFICATION</scope>
</reference>
<dbReference type="GO" id="GO:0051371">
    <property type="term" value="F:muscle alpha-actinin binding"/>
    <property type="evidence" value="ECO:0007669"/>
    <property type="project" value="TreeGrafter"/>
</dbReference>
<evidence type="ECO:0000256" key="7">
    <source>
        <dbReference type="ARBA" id="ARBA00023212"/>
    </source>
</evidence>
<feature type="domain" description="LIM zinc-binding" evidence="13">
    <location>
        <begin position="611"/>
        <end position="672"/>
    </location>
</feature>
<comment type="function">
    <text evidence="8">Probable adapter protein located at the actin cytoskeleton that promotes cell attachment. Necessary for the migratory capacity of epithelial cells. Overexpression enhances cell adhesion to collagen and fibronectin and suppresses anchorage independent growth. May contribute to tumor cell migratory capacity.</text>
</comment>
<dbReference type="GO" id="GO:0030018">
    <property type="term" value="C:Z disc"/>
    <property type="evidence" value="ECO:0007669"/>
    <property type="project" value="TreeGrafter"/>
</dbReference>
<dbReference type="SMART" id="SM00132">
    <property type="entry name" value="LIM"/>
    <property type="match status" value="1"/>
</dbReference>
<reference evidence="15" key="3">
    <citation type="submission" date="2025-09" db="UniProtKB">
        <authorList>
            <consortium name="Ensembl"/>
        </authorList>
    </citation>
    <scope>IDENTIFICATION</scope>
</reference>
<dbReference type="Proteomes" id="UP000007754">
    <property type="component" value="Chromosome 22"/>
</dbReference>
<feature type="compositionally biased region" description="Basic and acidic residues" evidence="12">
    <location>
        <begin position="517"/>
        <end position="527"/>
    </location>
</feature>
<dbReference type="PANTHER" id="PTHR24214:SF1">
    <property type="entry name" value="PDZ AND LIM DOMAIN PROTEIN 2"/>
    <property type="match status" value="1"/>
</dbReference>
<dbReference type="SUPFAM" id="SSF57716">
    <property type="entry name" value="Glucocorticoid receptor-like (DNA-binding domain)"/>
    <property type="match status" value="1"/>
</dbReference>
<dbReference type="Pfam" id="PF00595">
    <property type="entry name" value="PDZ"/>
    <property type="match status" value="1"/>
</dbReference>
<keyword evidence="6 11" id="KW-0440">LIM domain</keyword>
<sequence length="685" mass="70760">MGTQLGMGVPSLPRDAERGWAWGGGLGFGVSSRHWKPSPGNSSGQPLKPLFVLLGFLTFPAAADGVPSAGWGARCRMGCPVPDGVPGSRWGARFQMGCPVPDGVPGAGWGARFQMGCPSLPGSGGMGGMGSGVDLGGAAAHPHPSHRSQGLPRSPGCHGDPAPPPGGPSSPFPGVDLLWDEGLRLPVLSGCRSCCGEQNPSLPATSSPPNAAGSAVPGHSAGLAAKASPISCLAPAPGNDLGCLSGTSGCWDPPAPGQEAASPGGQEEAAVAGATLPGPGCPPRKESAAGLGTLGVQRGQEALAGWSVGRRRGVPSASSPGSLPPRSCPPRAAAAMPVTVTLPGPAPWGFRISGGRDFGKPITVSKVTEHGKAATGDLRPGDVIVTINGESTAEMLNVEAQNKIKQSPGQLRLEVQRAPVPPPSHTNGDTSPEMLATRFQDTLWMPSETQSAPRTPGPSLASLTHPPGSASSQPLEQELTCPSLCQERPLSRRSSSRGPVLPPPPRPPSPEPGAPRDPPKSLRERRLSSPSPGTCHSQGSEPAMRRLEEDSEVYKMLQENRELRAAPRQSSTFRLLQEALEDEEGGGPAAPFPSRLSAGARKPVAGVQKLHVCEKCGSSIATQAVRIQDGRYRHPSCYTCADCGLSLKMRGHFWVGDELFCEKHARLRYRGPPGTPVSRPVSPRS</sequence>
<dbReference type="FunFam" id="2.30.42.10:FF:000130">
    <property type="entry name" value="PDZ and LIM domain 2 (mystique)"/>
    <property type="match status" value="1"/>
</dbReference>
<protein>
    <recommendedName>
        <fullName evidence="9">PDZ and LIM domain protein 2</fullName>
    </recommendedName>
</protein>
<keyword evidence="16" id="KW-1185">Reference proteome</keyword>
<evidence type="ECO:0000256" key="4">
    <source>
        <dbReference type="ARBA" id="ARBA00022723"/>
    </source>
</evidence>
<dbReference type="InterPro" id="IPR050604">
    <property type="entry name" value="PDZ-LIM_domain"/>
</dbReference>
<feature type="region of interest" description="Disordered" evidence="12">
    <location>
        <begin position="254"/>
        <end position="289"/>
    </location>
</feature>
<dbReference type="GO" id="GO:0031941">
    <property type="term" value="C:filamentous actin"/>
    <property type="evidence" value="ECO:0007669"/>
    <property type="project" value="TreeGrafter"/>
</dbReference>
<dbReference type="InterPro" id="IPR001781">
    <property type="entry name" value="Znf_LIM"/>
</dbReference>
<dbReference type="PROSITE" id="PS50106">
    <property type="entry name" value="PDZ"/>
    <property type="match status" value="1"/>
</dbReference>
<dbReference type="InterPro" id="IPR031847">
    <property type="entry name" value="PDLI1-4/Zasp-like_mid"/>
</dbReference>
<evidence type="ECO:0000256" key="11">
    <source>
        <dbReference type="PROSITE-ProRule" id="PRU00125"/>
    </source>
</evidence>
<feature type="region of interest" description="Disordered" evidence="12">
    <location>
        <begin position="447"/>
        <end position="546"/>
    </location>
</feature>
<feature type="region of interest" description="Disordered" evidence="12">
    <location>
        <begin position="199"/>
        <end position="220"/>
    </location>
</feature>
<keyword evidence="5 11" id="KW-0862">Zinc</keyword>
<dbReference type="CDD" id="cd09449">
    <property type="entry name" value="LIM_Mystique"/>
    <property type="match status" value="1"/>
</dbReference>
<dbReference type="InterPro" id="IPR036034">
    <property type="entry name" value="PDZ_sf"/>
</dbReference>
<feature type="region of interest" description="Disordered" evidence="12">
    <location>
        <begin position="128"/>
        <end position="175"/>
    </location>
</feature>
<evidence type="ECO:0000256" key="9">
    <source>
        <dbReference type="ARBA" id="ARBA00039370"/>
    </source>
</evidence>
<dbReference type="InterPro" id="IPR001478">
    <property type="entry name" value="PDZ"/>
</dbReference>
<feature type="compositionally biased region" description="Polar residues" evidence="12">
    <location>
        <begin position="199"/>
        <end position="209"/>
    </location>
</feature>
<dbReference type="OMA" id="ACCHPAR"/>
<dbReference type="Pfam" id="PF00412">
    <property type="entry name" value="LIM"/>
    <property type="match status" value="1"/>
</dbReference>
<dbReference type="GO" id="GO:0046872">
    <property type="term" value="F:metal ion binding"/>
    <property type="evidence" value="ECO:0007669"/>
    <property type="project" value="UniProtKB-KW"/>
</dbReference>
<dbReference type="GO" id="GO:0003779">
    <property type="term" value="F:actin binding"/>
    <property type="evidence" value="ECO:0007669"/>
    <property type="project" value="TreeGrafter"/>
</dbReference>
<dbReference type="PANTHER" id="PTHR24214">
    <property type="entry name" value="PDZ AND LIM DOMAIN PROTEIN ZASP"/>
    <property type="match status" value="1"/>
</dbReference>
<evidence type="ECO:0000256" key="10">
    <source>
        <dbReference type="ARBA" id="ARBA00046459"/>
    </source>
</evidence>
<dbReference type="GO" id="GO:0005912">
    <property type="term" value="C:adherens junction"/>
    <property type="evidence" value="ECO:0007669"/>
    <property type="project" value="TreeGrafter"/>
</dbReference>
<evidence type="ECO:0000256" key="8">
    <source>
        <dbReference type="ARBA" id="ARBA00037701"/>
    </source>
</evidence>
<comment type="subcellular location">
    <subcellularLocation>
        <location evidence="1">Cytoplasm</location>
        <location evidence="1">Cytoskeleton</location>
    </subcellularLocation>
</comment>
<dbReference type="InParanoid" id="A0A674HLW1"/>
<evidence type="ECO:0000259" key="13">
    <source>
        <dbReference type="PROSITE" id="PS50023"/>
    </source>
</evidence>
<evidence type="ECO:0000256" key="6">
    <source>
        <dbReference type="ARBA" id="ARBA00023038"/>
    </source>
</evidence>
<dbReference type="SMART" id="SM00228">
    <property type="entry name" value="PDZ"/>
    <property type="match status" value="1"/>
</dbReference>
<dbReference type="FunFam" id="2.10.110.10:FF:000085">
    <property type="entry name" value="PDZ and LIM domain 2 (mystique)"/>
    <property type="match status" value="1"/>
</dbReference>
<dbReference type="GeneTree" id="ENSGT00940000160418"/>
<dbReference type="Ensembl" id="ENSTGUT00000034824.1">
    <property type="protein sequence ID" value="ENSTGUP00000035983.1"/>
    <property type="gene ID" value="ENSTGUG00000029213.1"/>
</dbReference>
<evidence type="ECO:0000259" key="14">
    <source>
        <dbReference type="PROSITE" id="PS50106"/>
    </source>
</evidence>
<dbReference type="SUPFAM" id="SSF50156">
    <property type="entry name" value="PDZ domain-like"/>
    <property type="match status" value="1"/>
</dbReference>
<feature type="compositionally biased region" description="Pro residues" evidence="12">
    <location>
        <begin position="500"/>
        <end position="516"/>
    </location>
</feature>
<dbReference type="GO" id="GO:0007507">
    <property type="term" value="P:heart development"/>
    <property type="evidence" value="ECO:0007669"/>
    <property type="project" value="TreeGrafter"/>
</dbReference>
<evidence type="ECO:0000313" key="16">
    <source>
        <dbReference type="Proteomes" id="UP000007754"/>
    </source>
</evidence>
<evidence type="ECO:0000256" key="1">
    <source>
        <dbReference type="ARBA" id="ARBA00004245"/>
    </source>
</evidence>
<evidence type="ECO:0000256" key="2">
    <source>
        <dbReference type="ARBA" id="ARBA00022490"/>
    </source>
</evidence>
<dbReference type="Gene3D" id="2.10.110.10">
    <property type="entry name" value="Cysteine Rich Protein"/>
    <property type="match status" value="1"/>
</dbReference>
<accession>A0A674HLW1</accession>
<dbReference type="Gene3D" id="2.30.42.10">
    <property type="match status" value="1"/>
</dbReference>
<evidence type="ECO:0000256" key="5">
    <source>
        <dbReference type="ARBA" id="ARBA00022833"/>
    </source>
</evidence>
<dbReference type="PROSITE" id="PS00478">
    <property type="entry name" value="LIM_DOMAIN_1"/>
    <property type="match status" value="1"/>
</dbReference>
<dbReference type="CDD" id="cd06753">
    <property type="entry name" value="PDZ_PDLIM-like"/>
    <property type="match status" value="1"/>
</dbReference>
<evidence type="ECO:0000256" key="12">
    <source>
        <dbReference type="SAM" id="MobiDB-lite"/>
    </source>
</evidence>
<feature type="region of interest" description="Disordered" evidence="12">
    <location>
        <begin position="304"/>
        <end position="330"/>
    </location>
</feature>
<reference evidence="15 16" key="1">
    <citation type="journal article" date="2010" name="Nature">
        <title>The genome of a songbird.</title>
        <authorList>
            <person name="Warren W.C."/>
            <person name="Clayton D.F."/>
            <person name="Ellegren H."/>
            <person name="Arnold A.P."/>
            <person name="Hillier L.W."/>
            <person name="Kunstner A."/>
            <person name="Searle S."/>
            <person name="White S."/>
            <person name="Vilella A.J."/>
            <person name="Fairley S."/>
            <person name="Heger A."/>
            <person name="Kong L."/>
            <person name="Ponting C.P."/>
            <person name="Jarvis E.D."/>
            <person name="Mello C.V."/>
            <person name="Minx P."/>
            <person name="Lovell P."/>
            <person name="Velho T.A."/>
            <person name="Ferris M."/>
            <person name="Balakrishnan C.N."/>
            <person name="Sinha S."/>
            <person name="Blatti C."/>
            <person name="London S.E."/>
            <person name="Li Y."/>
            <person name="Lin Y.C."/>
            <person name="George J."/>
            <person name="Sweedler J."/>
            <person name="Southey B."/>
            <person name="Gunaratne P."/>
            <person name="Watson M."/>
            <person name="Nam K."/>
            <person name="Backstrom N."/>
            <person name="Smeds L."/>
            <person name="Nabholz B."/>
            <person name="Itoh Y."/>
            <person name="Whitney O."/>
            <person name="Pfenning A.R."/>
            <person name="Howard J."/>
            <person name="Volker M."/>
            <person name="Skinner B.M."/>
            <person name="Griffin D.K."/>
            <person name="Ye L."/>
            <person name="McLaren W.M."/>
            <person name="Flicek P."/>
            <person name="Quesada V."/>
            <person name="Velasco G."/>
            <person name="Lopez-Otin C."/>
            <person name="Puente X.S."/>
            <person name="Olender T."/>
            <person name="Lancet D."/>
            <person name="Smit A.F."/>
            <person name="Hubley R."/>
            <person name="Konkel M.K."/>
            <person name="Walker J.A."/>
            <person name="Batzer M.A."/>
            <person name="Gu W."/>
            <person name="Pollock D.D."/>
            <person name="Chen L."/>
            <person name="Cheng Z."/>
            <person name="Eichler E.E."/>
            <person name="Stapley J."/>
            <person name="Slate J."/>
            <person name="Ekblom R."/>
            <person name="Birkhead T."/>
            <person name="Burke T."/>
            <person name="Burt D."/>
            <person name="Scharff C."/>
            <person name="Adam I."/>
            <person name="Richard H."/>
            <person name="Sultan M."/>
            <person name="Soldatov A."/>
            <person name="Lehrach H."/>
            <person name="Edwards S.V."/>
            <person name="Yang S.P."/>
            <person name="Li X."/>
            <person name="Graves T."/>
            <person name="Fulton L."/>
            <person name="Nelson J."/>
            <person name="Chinwalla A."/>
            <person name="Hou S."/>
            <person name="Mardis E.R."/>
            <person name="Wilson R.K."/>
        </authorList>
    </citation>
    <scope>NUCLEOTIDE SEQUENCE [LARGE SCALE GENOMIC DNA]</scope>
</reference>
<evidence type="ECO:0000256" key="3">
    <source>
        <dbReference type="ARBA" id="ARBA00022553"/>
    </source>
</evidence>
<dbReference type="Pfam" id="PF15936">
    <property type="entry name" value="DUF4749"/>
    <property type="match status" value="1"/>
</dbReference>
<keyword evidence="3" id="KW-0597">Phosphoprotein</keyword>
<name>A0A674HLW1_TAEGU</name>
<keyword evidence="4 11" id="KW-0479">Metal-binding</keyword>
<dbReference type="AlphaFoldDB" id="A0A674HLW1"/>
<dbReference type="GO" id="GO:0061061">
    <property type="term" value="P:muscle structure development"/>
    <property type="evidence" value="ECO:0007669"/>
    <property type="project" value="TreeGrafter"/>
</dbReference>
<organism evidence="15 16">
    <name type="scientific">Taeniopygia guttata</name>
    <name type="common">Zebra finch</name>
    <name type="synonym">Poephila guttata</name>
    <dbReference type="NCBI Taxonomy" id="59729"/>
    <lineage>
        <taxon>Eukaryota</taxon>
        <taxon>Metazoa</taxon>
        <taxon>Chordata</taxon>
        <taxon>Craniata</taxon>
        <taxon>Vertebrata</taxon>
        <taxon>Euteleostomi</taxon>
        <taxon>Archelosauria</taxon>
        <taxon>Archosauria</taxon>
        <taxon>Dinosauria</taxon>
        <taxon>Saurischia</taxon>
        <taxon>Theropoda</taxon>
        <taxon>Coelurosauria</taxon>
        <taxon>Aves</taxon>
        <taxon>Neognathae</taxon>
        <taxon>Neoaves</taxon>
        <taxon>Telluraves</taxon>
        <taxon>Australaves</taxon>
        <taxon>Passeriformes</taxon>
        <taxon>Passeroidea</taxon>
        <taxon>Estrildidae</taxon>
        <taxon>Estrildinae</taxon>
        <taxon>Taeniopygia</taxon>
    </lineage>
</organism>
<comment type="subunit">
    <text evidence="10">Interacts with alpha-actinins ACTN1 and ACTN4, FLNA and MYH9. Interacts (via LIM zinc-binding domain) with MKRN2.</text>
</comment>
<dbReference type="PROSITE" id="PS50023">
    <property type="entry name" value="LIM_DOMAIN_2"/>
    <property type="match status" value="1"/>
</dbReference>